<proteinExistence type="predicted"/>
<feature type="domain" description="DUF8017" evidence="2">
    <location>
        <begin position="63"/>
        <end position="228"/>
    </location>
</feature>
<evidence type="ECO:0000313" key="3">
    <source>
        <dbReference type="EMBL" id="GAA0230939.1"/>
    </source>
</evidence>
<reference evidence="3 4" key="1">
    <citation type="journal article" date="2019" name="Int. J. Syst. Evol. Microbiol.">
        <title>The Global Catalogue of Microorganisms (GCM) 10K type strain sequencing project: providing services to taxonomists for standard genome sequencing and annotation.</title>
        <authorList>
            <consortium name="The Broad Institute Genomics Platform"/>
            <consortium name="The Broad Institute Genome Sequencing Center for Infectious Disease"/>
            <person name="Wu L."/>
            <person name="Ma J."/>
        </authorList>
    </citation>
    <scope>NUCLEOTIDE SEQUENCE [LARGE SCALE GENOMIC DNA]</scope>
    <source>
        <strain evidence="3 4">JCM 3380</strain>
    </source>
</reference>
<dbReference type="Pfam" id="PF26056">
    <property type="entry name" value="DUF8017"/>
    <property type="match status" value="1"/>
</dbReference>
<keyword evidence="1" id="KW-0472">Membrane</keyword>
<evidence type="ECO:0000313" key="4">
    <source>
        <dbReference type="Proteomes" id="UP001500416"/>
    </source>
</evidence>
<evidence type="ECO:0000259" key="2">
    <source>
        <dbReference type="Pfam" id="PF26056"/>
    </source>
</evidence>
<name>A0ABN0TV49_9PSEU</name>
<gene>
    <name evidence="3" type="ORF">GCM10010492_31920</name>
</gene>
<dbReference type="RefSeq" id="WP_343934570.1">
    <property type="nucleotide sequence ID" value="NZ_BAAABU010000005.1"/>
</dbReference>
<keyword evidence="1" id="KW-1133">Transmembrane helix</keyword>
<dbReference type="EMBL" id="BAAABU010000005">
    <property type="protein sequence ID" value="GAA0230939.1"/>
    <property type="molecule type" value="Genomic_DNA"/>
</dbReference>
<comment type="caution">
    <text evidence="3">The sequence shown here is derived from an EMBL/GenBank/DDBJ whole genome shotgun (WGS) entry which is preliminary data.</text>
</comment>
<keyword evidence="1" id="KW-0812">Transmembrane</keyword>
<dbReference type="Proteomes" id="UP001500416">
    <property type="component" value="Unassembled WGS sequence"/>
</dbReference>
<protein>
    <recommendedName>
        <fullName evidence="2">DUF8017 domain-containing protein</fullName>
    </recommendedName>
</protein>
<keyword evidence="4" id="KW-1185">Reference proteome</keyword>
<accession>A0ABN0TV49</accession>
<evidence type="ECO:0000256" key="1">
    <source>
        <dbReference type="SAM" id="Phobius"/>
    </source>
</evidence>
<dbReference type="InterPro" id="IPR058330">
    <property type="entry name" value="DUF8017"/>
</dbReference>
<organism evidence="3 4">
    <name type="scientific">Saccharothrix mutabilis subsp. mutabilis</name>
    <dbReference type="NCBI Taxonomy" id="66855"/>
    <lineage>
        <taxon>Bacteria</taxon>
        <taxon>Bacillati</taxon>
        <taxon>Actinomycetota</taxon>
        <taxon>Actinomycetes</taxon>
        <taxon>Pseudonocardiales</taxon>
        <taxon>Pseudonocardiaceae</taxon>
        <taxon>Saccharothrix</taxon>
    </lineage>
</organism>
<sequence>MSYSGLGYYQPQPPPKPNRRPLWIALSILGVLAVAGGVVAAVVFTRGDTEAAPTTSAQPVEQTKWQTVEDAQSGVSYELPESWETSGGGVAGRVRLAKSAVSRPFECQGRSMIQAQIASGSVVSDSPAEIATEVATGIAKGGYTVDRKEPRLGEPKVESESDDRAVVSVKAEPNAVNPCFAPKATVTAVAMRDGSKVAVVVLNVAEGGPHVAEGPSADEVKHILESVQKL</sequence>
<feature type="transmembrane region" description="Helical" evidence="1">
    <location>
        <begin position="21"/>
        <end position="44"/>
    </location>
</feature>